<gene>
    <name evidence="1" type="ORF">ACFQRG_21210</name>
</gene>
<proteinExistence type="predicted"/>
<dbReference type="PROSITE" id="PS51273">
    <property type="entry name" value="GATASE_TYPE_1"/>
    <property type="match status" value="1"/>
</dbReference>
<protein>
    <submittedName>
        <fullName evidence="1">Gamma-glutamyl-gamma-aminobutyrate hydrolase family protein</fullName>
    </submittedName>
</protein>
<name>A0ABW2Q5U0_9BACL</name>
<reference evidence="2" key="1">
    <citation type="journal article" date="2019" name="Int. J. Syst. Evol. Microbiol.">
        <title>The Global Catalogue of Microorganisms (GCM) 10K type strain sequencing project: providing services to taxonomists for standard genome sequencing and annotation.</title>
        <authorList>
            <consortium name="The Broad Institute Genomics Platform"/>
            <consortium name="The Broad Institute Genome Sequencing Center for Infectious Disease"/>
            <person name="Wu L."/>
            <person name="Ma J."/>
        </authorList>
    </citation>
    <scope>NUCLEOTIDE SEQUENCE [LARGE SCALE GENOMIC DNA]</scope>
    <source>
        <strain evidence="2">CGMCC 1.16305</strain>
    </source>
</reference>
<dbReference type="InterPro" id="IPR044668">
    <property type="entry name" value="PuuD-like"/>
</dbReference>
<dbReference type="EMBL" id="JBHTCO010000045">
    <property type="protein sequence ID" value="MFC7395430.1"/>
    <property type="molecule type" value="Genomic_DNA"/>
</dbReference>
<dbReference type="InterPro" id="IPR011697">
    <property type="entry name" value="Peptidase_C26"/>
</dbReference>
<evidence type="ECO:0000313" key="1">
    <source>
        <dbReference type="EMBL" id="MFC7395430.1"/>
    </source>
</evidence>
<dbReference type="CDD" id="cd01745">
    <property type="entry name" value="GATase1_2"/>
    <property type="match status" value="1"/>
</dbReference>
<keyword evidence="2" id="KW-1185">Reference proteome</keyword>
<dbReference type="Pfam" id="PF07722">
    <property type="entry name" value="Peptidase_C26"/>
    <property type="match status" value="1"/>
</dbReference>
<dbReference type="PANTHER" id="PTHR43235:SF1">
    <property type="entry name" value="GLUTAMINE AMIDOTRANSFERASE PB2B2.05-RELATED"/>
    <property type="match status" value="1"/>
</dbReference>
<sequence length="249" mass="27450">MMKPIIGVTGMRHKLPMTLPGNPLQGVYLSDDYAHAIAEAGGLPFVIPFLDTIDNIQEVANCIDGLLLSGGVDVDPSIFDDEPRLGLGTVIPERDWIDIELLKAVRAQGKPVLGICRGMQVINIALGGTIYQDLAHEWNGTIQHAQRAPRNHLSHTVHIKPGSQLYGLLGDQDRLRVNSFHHQSVKNIAPNMTAVAWDEEGLAEAIEHTGDSFCLAVQWHPENLWRSHKQFLGLFRGLVDEAAVDRGHF</sequence>
<dbReference type="PANTHER" id="PTHR43235">
    <property type="entry name" value="GLUTAMINE AMIDOTRANSFERASE PB2B2.05-RELATED"/>
    <property type="match status" value="1"/>
</dbReference>
<dbReference type="SUPFAM" id="SSF52317">
    <property type="entry name" value="Class I glutamine amidotransferase-like"/>
    <property type="match status" value="1"/>
</dbReference>
<comment type="caution">
    <text evidence="1">The sequence shown here is derived from an EMBL/GenBank/DDBJ whole genome shotgun (WGS) entry which is preliminary data.</text>
</comment>
<organism evidence="1 2">
    <name type="scientific">Scopulibacillus cellulosilyticus</name>
    <dbReference type="NCBI Taxonomy" id="2665665"/>
    <lineage>
        <taxon>Bacteria</taxon>
        <taxon>Bacillati</taxon>
        <taxon>Bacillota</taxon>
        <taxon>Bacilli</taxon>
        <taxon>Bacillales</taxon>
        <taxon>Sporolactobacillaceae</taxon>
        <taxon>Scopulibacillus</taxon>
    </lineage>
</organism>
<dbReference type="RefSeq" id="WP_380970008.1">
    <property type="nucleotide sequence ID" value="NZ_JBHTCO010000045.1"/>
</dbReference>
<keyword evidence="1" id="KW-0378">Hydrolase</keyword>
<accession>A0ABW2Q5U0</accession>
<dbReference type="Gene3D" id="3.40.50.880">
    <property type="match status" value="1"/>
</dbReference>
<dbReference type="GO" id="GO:0016787">
    <property type="term" value="F:hydrolase activity"/>
    <property type="evidence" value="ECO:0007669"/>
    <property type="project" value="UniProtKB-KW"/>
</dbReference>
<evidence type="ECO:0000313" key="2">
    <source>
        <dbReference type="Proteomes" id="UP001596505"/>
    </source>
</evidence>
<dbReference type="Proteomes" id="UP001596505">
    <property type="component" value="Unassembled WGS sequence"/>
</dbReference>
<dbReference type="InterPro" id="IPR029062">
    <property type="entry name" value="Class_I_gatase-like"/>
</dbReference>